<evidence type="ECO:0000256" key="2">
    <source>
        <dbReference type="ARBA" id="ARBA00022679"/>
    </source>
</evidence>
<dbReference type="NCBIfam" id="NF010009">
    <property type="entry name" value="PRK13482.1"/>
    <property type="match status" value="1"/>
</dbReference>
<keyword evidence="4" id="KW-0547">Nucleotide-binding</keyword>
<dbReference type="InterPro" id="IPR018906">
    <property type="entry name" value="DNA_integrity_scan_DisA_link"/>
</dbReference>
<dbReference type="InterPro" id="IPR038331">
    <property type="entry name" value="DisA_sf"/>
</dbReference>
<organism evidence="8 9">
    <name type="scientific">Propioniferax innocua</name>
    <dbReference type="NCBI Taxonomy" id="1753"/>
    <lineage>
        <taxon>Bacteria</taxon>
        <taxon>Bacillati</taxon>
        <taxon>Actinomycetota</taxon>
        <taxon>Actinomycetes</taxon>
        <taxon>Propionibacteriales</taxon>
        <taxon>Propionibacteriaceae</taxon>
        <taxon>Propioniferax</taxon>
    </lineage>
</organism>
<dbReference type="Pfam" id="PF10635">
    <property type="entry name" value="DisA-linker"/>
    <property type="match status" value="1"/>
</dbReference>
<evidence type="ECO:0000256" key="1">
    <source>
        <dbReference type="ARBA" id="ARBA00000877"/>
    </source>
</evidence>
<dbReference type="GO" id="GO:0004016">
    <property type="term" value="F:adenylate cyclase activity"/>
    <property type="evidence" value="ECO:0007669"/>
    <property type="project" value="TreeGrafter"/>
</dbReference>
<dbReference type="AlphaFoldDB" id="A0A542ZCR4"/>
<evidence type="ECO:0000256" key="6">
    <source>
        <dbReference type="SAM" id="Coils"/>
    </source>
</evidence>
<comment type="catalytic activity">
    <reaction evidence="1">
        <text>2 ATP = 3',3'-c-di-AMP + 2 diphosphate</text>
        <dbReference type="Rhea" id="RHEA:35655"/>
        <dbReference type="ChEBI" id="CHEBI:30616"/>
        <dbReference type="ChEBI" id="CHEBI:33019"/>
        <dbReference type="ChEBI" id="CHEBI:71500"/>
        <dbReference type="EC" id="2.7.7.85"/>
    </reaction>
</comment>
<keyword evidence="2" id="KW-0808">Transferase</keyword>
<accession>A0A542ZCR4</accession>
<feature type="coiled-coil region" evidence="6">
    <location>
        <begin position="153"/>
        <end position="180"/>
    </location>
</feature>
<keyword evidence="6" id="KW-0175">Coiled coil</keyword>
<sequence length="348" mass="38173">MTDRSNDEARLRRYRAQLATGTRLREGLDRIVSGGTGALVVLGGNRVLDSICTGGFALDAPFTATNLRELAKMDGAILCSADVERIHSAGIHLMPDPTLPAVETGTRHRTAERVARQTHLPVVAVSASMGSISLYVEGRRYPVDPPAAILVRANQAMQTLQRYQERLQQVLDRLSMLEIQDQVTVRDLVVVAQRWERVRRLEEETAGYVAELGSDGRLLELQLLEIIVDTERLPELLNCDYGDDESDGAKALEELLDEELVDPVTVARTLGFPEVLETRLRPLGYRQLAQVPRLPVTIAARLVEAFGDLQGLMGATHAELLAVEGVGSGRARTIRDALTRAAEASLNE</sequence>
<dbReference type="OrthoDB" id="41841at2"/>
<name>A0A542ZCR4_9ACTN</name>
<dbReference type="InterPro" id="IPR036888">
    <property type="entry name" value="DNA_integrity_DisA_N_sf"/>
</dbReference>
<dbReference type="SUPFAM" id="SSF143597">
    <property type="entry name" value="YojJ-like"/>
    <property type="match status" value="1"/>
</dbReference>
<evidence type="ECO:0000256" key="5">
    <source>
        <dbReference type="ARBA" id="ARBA00022840"/>
    </source>
</evidence>
<evidence type="ECO:0000313" key="9">
    <source>
        <dbReference type="Proteomes" id="UP000316196"/>
    </source>
</evidence>
<gene>
    <name evidence="8" type="ORF">FB460_1961</name>
</gene>
<dbReference type="InterPro" id="IPR003390">
    <property type="entry name" value="DNA_integrity_scan_DisA_N"/>
</dbReference>
<dbReference type="GO" id="GO:0005524">
    <property type="term" value="F:ATP binding"/>
    <property type="evidence" value="ECO:0007669"/>
    <property type="project" value="UniProtKB-KW"/>
</dbReference>
<proteinExistence type="predicted"/>
<keyword evidence="5" id="KW-0067">ATP-binding</keyword>
<evidence type="ECO:0000256" key="3">
    <source>
        <dbReference type="ARBA" id="ARBA00022695"/>
    </source>
</evidence>
<protein>
    <submittedName>
        <fullName evidence="8">Diadenylate cyclase</fullName>
    </submittedName>
</protein>
<dbReference type="Proteomes" id="UP000316196">
    <property type="component" value="Unassembled WGS sequence"/>
</dbReference>
<keyword evidence="3" id="KW-0548">Nucleotidyltransferase</keyword>
<reference evidence="8 9" key="1">
    <citation type="submission" date="2019-06" db="EMBL/GenBank/DDBJ databases">
        <title>Sequencing the genomes of 1000 actinobacteria strains.</title>
        <authorList>
            <person name="Klenk H.-P."/>
        </authorList>
    </citation>
    <scope>NUCLEOTIDE SEQUENCE [LARGE SCALE GENOMIC DNA]</scope>
    <source>
        <strain evidence="8 9">DSM 8251</strain>
    </source>
</reference>
<evidence type="ECO:0000259" key="7">
    <source>
        <dbReference type="PROSITE" id="PS51794"/>
    </source>
</evidence>
<comment type="caution">
    <text evidence="8">The sequence shown here is derived from an EMBL/GenBank/DDBJ whole genome shotgun (WGS) entry which is preliminary data.</text>
</comment>
<dbReference type="RefSeq" id="WP_142093933.1">
    <property type="nucleotide sequence ID" value="NZ_BAAAMD010000004.1"/>
</dbReference>
<dbReference type="PANTHER" id="PTHR34185">
    <property type="entry name" value="DIADENYLATE CYCLASE"/>
    <property type="match status" value="1"/>
</dbReference>
<dbReference type="SUPFAM" id="SSF47781">
    <property type="entry name" value="RuvA domain 2-like"/>
    <property type="match status" value="1"/>
</dbReference>
<dbReference type="Gene3D" id="1.10.150.20">
    <property type="entry name" value="5' to 3' exonuclease, C-terminal subdomain"/>
    <property type="match status" value="1"/>
</dbReference>
<dbReference type="EMBL" id="VFOR01000002">
    <property type="protein sequence ID" value="TQL58108.1"/>
    <property type="molecule type" value="Genomic_DNA"/>
</dbReference>
<dbReference type="Gene3D" id="1.20.1260.110">
    <property type="entry name" value="DNA integrity scanning linker region"/>
    <property type="match status" value="1"/>
</dbReference>
<evidence type="ECO:0000313" key="8">
    <source>
        <dbReference type="EMBL" id="TQL58108.1"/>
    </source>
</evidence>
<dbReference type="InterPro" id="IPR050338">
    <property type="entry name" value="DisA"/>
</dbReference>
<dbReference type="GO" id="GO:0106408">
    <property type="term" value="F:diadenylate cyclase activity"/>
    <property type="evidence" value="ECO:0007669"/>
    <property type="project" value="UniProtKB-EC"/>
</dbReference>
<dbReference type="Gene3D" id="3.40.1700.10">
    <property type="entry name" value="DNA integrity scanning protein, DisA, N-terminal domain"/>
    <property type="match status" value="1"/>
</dbReference>
<dbReference type="InterPro" id="IPR010994">
    <property type="entry name" value="RuvA_2-like"/>
</dbReference>
<dbReference type="PANTHER" id="PTHR34185:SF3">
    <property type="entry name" value="DNA INTEGRITY SCANNING PROTEIN DISA"/>
    <property type="match status" value="1"/>
</dbReference>
<feature type="domain" description="DAC" evidence="7">
    <location>
        <begin position="8"/>
        <end position="146"/>
    </location>
</feature>
<dbReference type="Pfam" id="PF02457">
    <property type="entry name" value="DAC"/>
    <property type="match status" value="1"/>
</dbReference>
<evidence type="ECO:0000256" key="4">
    <source>
        <dbReference type="ARBA" id="ARBA00022741"/>
    </source>
</evidence>
<keyword evidence="9" id="KW-1185">Reference proteome</keyword>
<dbReference type="PROSITE" id="PS51794">
    <property type="entry name" value="DAC"/>
    <property type="match status" value="1"/>
</dbReference>